<evidence type="ECO:0000256" key="3">
    <source>
        <dbReference type="ARBA" id="ARBA00022679"/>
    </source>
</evidence>
<dbReference type="PROSITE" id="PS00108">
    <property type="entry name" value="PROTEIN_KINASE_ST"/>
    <property type="match status" value="1"/>
</dbReference>
<keyword evidence="10" id="KW-1185">Reference proteome</keyword>
<dbReference type="PROSITE" id="PS50011">
    <property type="entry name" value="PROTEIN_KINASE_DOM"/>
    <property type="match status" value="1"/>
</dbReference>
<evidence type="ECO:0000256" key="5">
    <source>
        <dbReference type="ARBA" id="ARBA00022777"/>
    </source>
</evidence>
<keyword evidence="6 7" id="KW-0067">ATP-binding</keyword>
<dbReference type="Pfam" id="PF00069">
    <property type="entry name" value="Pkinase"/>
    <property type="match status" value="1"/>
</dbReference>
<proteinExistence type="inferred from homology"/>
<dbReference type="PROSITE" id="PS00107">
    <property type="entry name" value="PROTEIN_KINASE_ATP"/>
    <property type="match status" value="1"/>
</dbReference>
<keyword evidence="4 7" id="KW-0547">Nucleotide-binding</keyword>
<evidence type="ECO:0000256" key="4">
    <source>
        <dbReference type="ARBA" id="ARBA00022741"/>
    </source>
</evidence>
<keyword evidence="3" id="KW-0808">Transferase</keyword>
<dbReference type="Proteomes" id="UP000827889">
    <property type="component" value="Chromosome 4"/>
</dbReference>
<feature type="region of interest" description="Disordered" evidence="8">
    <location>
        <begin position="1"/>
        <end position="35"/>
    </location>
</feature>
<evidence type="ECO:0000256" key="8">
    <source>
        <dbReference type="SAM" id="MobiDB-lite"/>
    </source>
</evidence>
<evidence type="ECO:0000259" key="9">
    <source>
        <dbReference type="PROSITE" id="PS50011"/>
    </source>
</evidence>
<sequence length="624" mass="70826">MDQSSTGSCQVNEGHQDENQSNPPPIPEQVQIDDSPVYRIERKLGKGAYGQVYVGRAISPSTSSDQTAAEAAQVAIKFEHKDSEGCEGGIPNEWKVYDDLGENHGIPLPRVHYKGQQGDYYVMVMDLLGPSLDTPLTDNFPILPLEAIACIAVEAISILEKLHSRGYIHGDIKPSNFLLGPPGTPEERRLFLSDLGLATRWRDPSTGSHIEYNQTPDDFRGTILFASVHAQLGRTSSRRNDLESLVYMLVYLMRGRHLPWQGHQGEDMPFLVCKQKMATHPEVLWDTRTGPYLQLTLFVLNLKFNEEPNYARYISLFHEAIGQNPYIWPVHTDIAQKVGSYSHKKRRMLIKISDSSSSSDRAQLNDDDEPSREIRMGLELSQWISIYNKRQPINQTYSRYLDDDDLLSRIKKGYAEGLYVTSVAYSSFSKYWALIMDDSAGFTAQIFYFSDGSLPKEWIEEYWSKNYYITTVAGADTGKILVVMSEGIQWVQQAYHVTSTFPFAWIKKMWEEGFHVTAMTTSGSRWVVIWTNGTKFTNQAVELDFEYPAEGIYERSKQGYHITSVAATPDEVAFIFSKIKGAPATAIVKQETLRTPSFPNYDVIEERRARNYYVSTLCYGRTIA</sequence>
<accession>A0ABM3HC13</accession>
<dbReference type="InterPro" id="IPR055900">
    <property type="entry name" value="DUF7477"/>
</dbReference>
<name>A0ABM3HC13_9MYRT</name>
<evidence type="ECO:0000256" key="7">
    <source>
        <dbReference type="PROSITE-ProRule" id="PRU10141"/>
    </source>
</evidence>
<dbReference type="RefSeq" id="XP_048134118.1">
    <property type="nucleotide sequence ID" value="XM_048278161.1"/>
</dbReference>
<reference evidence="11" key="1">
    <citation type="submission" date="2025-08" db="UniProtKB">
        <authorList>
            <consortium name="RefSeq"/>
        </authorList>
    </citation>
    <scope>IDENTIFICATION</scope>
    <source>
        <tissue evidence="11">Leaf</tissue>
    </source>
</reference>
<dbReference type="InterPro" id="IPR017441">
    <property type="entry name" value="Protein_kinase_ATP_BS"/>
</dbReference>
<evidence type="ECO:0000256" key="2">
    <source>
        <dbReference type="ARBA" id="ARBA00012513"/>
    </source>
</evidence>
<dbReference type="SUPFAM" id="SSF56112">
    <property type="entry name" value="Protein kinase-like (PK-like)"/>
    <property type="match status" value="1"/>
</dbReference>
<dbReference type="InterPro" id="IPR050235">
    <property type="entry name" value="CK1_Ser-Thr_kinase"/>
</dbReference>
<dbReference type="SMART" id="SM00220">
    <property type="entry name" value="S_TKc"/>
    <property type="match status" value="1"/>
</dbReference>
<evidence type="ECO:0000256" key="6">
    <source>
        <dbReference type="ARBA" id="ARBA00022840"/>
    </source>
</evidence>
<dbReference type="InterPro" id="IPR008271">
    <property type="entry name" value="Ser/Thr_kinase_AS"/>
</dbReference>
<organism evidence="10 11">
    <name type="scientific">Rhodamnia argentea</name>
    <dbReference type="NCBI Taxonomy" id="178133"/>
    <lineage>
        <taxon>Eukaryota</taxon>
        <taxon>Viridiplantae</taxon>
        <taxon>Streptophyta</taxon>
        <taxon>Embryophyta</taxon>
        <taxon>Tracheophyta</taxon>
        <taxon>Spermatophyta</taxon>
        <taxon>Magnoliopsida</taxon>
        <taxon>eudicotyledons</taxon>
        <taxon>Gunneridae</taxon>
        <taxon>Pentapetalae</taxon>
        <taxon>rosids</taxon>
        <taxon>malvids</taxon>
        <taxon>Myrtales</taxon>
        <taxon>Myrtaceae</taxon>
        <taxon>Myrtoideae</taxon>
        <taxon>Myrteae</taxon>
        <taxon>Australasian group</taxon>
        <taxon>Rhodamnia</taxon>
    </lineage>
</organism>
<evidence type="ECO:0000313" key="10">
    <source>
        <dbReference type="Proteomes" id="UP000827889"/>
    </source>
</evidence>
<dbReference type="PANTHER" id="PTHR11909">
    <property type="entry name" value="CASEIN KINASE-RELATED"/>
    <property type="match status" value="1"/>
</dbReference>
<evidence type="ECO:0000313" key="11">
    <source>
        <dbReference type="RefSeq" id="XP_048134118.1"/>
    </source>
</evidence>
<protein>
    <recommendedName>
        <fullName evidence="2">non-specific serine/threonine protein kinase</fullName>
        <ecNumber evidence="2">2.7.11.1</ecNumber>
    </recommendedName>
</protein>
<keyword evidence="5" id="KW-0418">Kinase</keyword>
<dbReference type="EC" id="2.7.11.1" evidence="2"/>
<dbReference type="GeneID" id="115727001"/>
<dbReference type="InterPro" id="IPR000719">
    <property type="entry name" value="Prot_kinase_dom"/>
</dbReference>
<dbReference type="InterPro" id="IPR011009">
    <property type="entry name" value="Kinase-like_dom_sf"/>
</dbReference>
<dbReference type="Pfam" id="PF24289">
    <property type="entry name" value="DUF7477"/>
    <property type="match status" value="1"/>
</dbReference>
<feature type="binding site" evidence="7">
    <location>
        <position position="77"/>
    </location>
    <ligand>
        <name>ATP</name>
        <dbReference type="ChEBI" id="CHEBI:30616"/>
    </ligand>
</feature>
<feature type="domain" description="Protein kinase" evidence="9">
    <location>
        <begin position="38"/>
        <end position="321"/>
    </location>
</feature>
<comment type="similarity">
    <text evidence="1">Belongs to the protein kinase superfamily. CK1 Ser/Thr protein kinase family. Casein kinase I subfamily.</text>
</comment>
<dbReference type="Gene3D" id="1.10.510.10">
    <property type="entry name" value="Transferase(Phosphotransferase) domain 1"/>
    <property type="match status" value="1"/>
</dbReference>
<feature type="compositionally biased region" description="Polar residues" evidence="8">
    <location>
        <begin position="1"/>
        <end position="13"/>
    </location>
</feature>
<gene>
    <name evidence="11" type="primary">LOC115727001</name>
</gene>
<evidence type="ECO:0000256" key="1">
    <source>
        <dbReference type="ARBA" id="ARBA00005926"/>
    </source>
</evidence>